<name>A0A2W2F2D6_9ACTN</name>
<keyword evidence="1" id="KW-0812">Transmembrane</keyword>
<proteinExistence type="predicted"/>
<protein>
    <recommendedName>
        <fullName evidence="4">DUF2306 domain-containing protein</fullName>
    </recommendedName>
</protein>
<sequence length="246" mass="27721">MSQSTAAPPTGGRVPPPPARRRWWRRPWIFPLMFVAVAFIAFSVPPYLTFDPDNSRIPPPDALGGLYFPLLVVHVFFASIAMVTACFQIWPWFRRRNPQAHRIMGRVYVLGGVLPAGLAGLAIGAVTPFGPVNLVSNMVMAPLWLTFTLVGFRMARRRRFVEHRRWMIRSFALTFSIITNRVWAVFAVIILSPQLDTTFGGSDIALQQAISAISAWLGWVGTLLIAEWWLERTRRRGARPAEVPRG</sequence>
<dbReference type="OrthoDB" id="4698148at2"/>
<dbReference type="AlphaFoldDB" id="A0A2W2F2D6"/>
<keyword evidence="3" id="KW-1185">Reference proteome</keyword>
<dbReference type="EMBL" id="POTY01000048">
    <property type="protein sequence ID" value="PZG19970.1"/>
    <property type="molecule type" value="Genomic_DNA"/>
</dbReference>
<dbReference type="InterPro" id="IPR018750">
    <property type="entry name" value="DUF2306_membrane"/>
</dbReference>
<feature type="transmembrane region" description="Helical" evidence="1">
    <location>
        <begin position="171"/>
        <end position="192"/>
    </location>
</feature>
<evidence type="ECO:0000313" key="3">
    <source>
        <dbReference type="Proteomes" id="UP000248924"/>
    </source>
</evidence>
<feature type="transmembrane region" description="Helical" evidence="1">
    <location>
        <begin position="68"/>
        <end position="93"/>
    </location>
</feature>
<feature type="transmembrane region" description="Helical" evidence="1">
    <location>
        <begin position="132"/>
        <end position="150"/>
    </location>
</feature>
<organism evidence="2 3">
    <name type="scientific">Micromonospora craterilacus</name>
    <dbReference type="NCBI Taxonomy" id="1655439"/>
    <lineage>
        <taxon>Bacteria</taxon>
        <taxon>Bacillati</taxon>
        <taxon>Actinomycetota</taxon>
        <taxon>Actinomycetes</taxon>
        <taxon>Micromonosporales</taxon>
        <taxon>Micromonosporaceae</taxon>
        <taxon>Micromonospora</taxon>
    </lineage>
</organism>
<evidence type="ECO:0008006" key="4">
    <source>
        <dbReference type="Google" id="ProtNLM"/>
    </source>
</evidence>
<gene>
    <name evidence="2" type="ORF">C1I95_10555</name>
</gene>
<keyword evidence="1" id="KW-0472">Membrane</keyword>
<evidence type="ECO:0000256" key="1">
    <source>
        <dbReference type="SAM" id="Phobius"/>
    </source>
</evidence>
<evidence type="ECO:0000313" key="2">
    <source>
        <dbReference type="EMBL" id="PZG19970.1"/>
    </source>
</evidence>
<accession>A0A2W2F2D6</accession>
<reference evidence="2 3" key="1">
    <citation type="submission" date="2018-01" db="EMBL/GenBank/DDBJ databases">
        <title>Draft genome sequence of Jishengella sp. NA12.</title>
        <authorList>
            <person name="Sahin N."/>
            <person name="Ay H."/>
            <person name="Saygin H."/>
        </authorList>
    </citation>
    <scope>NUCLEOTIDE SEQUENCE [LARGE SCALE GENOMIC DNA]</scope>
    <source>
        <strain evidence="2 3">NA12</strain>
    </source>
</reference>
<keyword evidence="1" id="KW-1133">Transmembrane helix</keyword>
<feature type="transmembrane region" description="Helical" evidence="1">
    <location>
        <begin position="28"/>
        <end position="48"/>
    </location>
</feature>
<feature type="transmembrane region" description="Helical" evidence="1">
    <location>
        <begin position="204"/>
        <end position="230"/>
    </location>
</feature>
<dbReference type="RefSeq" id="WP_111213620.1">
    <property type="nucleotide sequence ID" value="NZ_POTY01000048.1"/>
</dbReference>
<feature type="transmembrane region" description="Helical" evidence="1">
    <location>
        <begin position="105"/>
        <end position="126"/>
    </location>
</feature>
<dbReference type="Pfam" id="PF10067">
    <property type="entry name" value="DUF2306"/>
    <property type="match status" value="1"/>
</dbReference>
<dbReference type="Proteomes" id="UP000248924">
    <property type="component" value="Unassembled WGS sequence"/>
</dbReference>
<comment type="caution">
    <text evidence="2">The sequence shown here is derived from an EMBL/GenBank/DDBJ whole genome shotgun (WGS) entry which is preliminary data.</text>
</comment>